<evidence type="ECO:0000313" key="2">
    <source>
        <dbReference type="Proteomes" id="UP000799779"/>
    </source>
</evidence>
<evidence type="ECO:0000313" key="1">
    <source>
        <dbReference type="EMBL" id="KAF1996212.1"/>
    </source>
</evidence>
<dbReference type="EMBL" id="ML977628">
    <property type="protein sequence ID" value="KAF1996212.1"/>
    <property type="molecule type" value="Genomic_DNA"/>
</dbReference>
<protein>
    <submittedName>
        <fullName evidence="1">Uncharacterized protein</fullName>
    </submittedName>
</protein>
<name>A0A6A5W2U5_9PLEO</name>
<dbReference type="AlphaFoldDB" id="A0A6A5W2U5"/>
<accession>A0A6A5W2U5</accession>
<organism evidence="1 2">
    <name type="scientific">Amniculicola lignicola CBS 123094</name>
    <dbReference type="NCBI Taxonomy" id="1392246"/>
    <lineage>
        <taxon>Eukaryota</taxon>
        <taxon>Fungi</taxon>
        <taxon>Dikarya</taxon>
        <taxon>Ascomycota</taxon>
        <taxon>Pezizomycotina</taxon>
        <taxon>Dothideomycetes</taxon>
        <taxon>Pleosporomycetidae</taxon>
        <taxon>Pleosporales</taxon>
        <taxon>Amniculicolaceae</taxon>
        <taxon>Amniculicola</taxon>
    </lineage>
</organism>
<proteinExistence type="predicted"/>
<gene>
    <name evidence="1" type="ORF">P154DRAFT_538206</name>
</gene>
<keyword evidence="2" id="KW-1185">Reference proteome</keyword>
<dbReference type="Proteomes" id="UP000799779">
    <property type="component" value="Unassembled WGS sequence"/>
</dbReference>
<reference evidence="1" key="1">
    <citation type="journal article" date="2020" name="Stud. Mycol.">
        <title>101 Dothideomycetes genomes: a test case for predicting lifestyles and emergence of pathogens.</title>
        <authorList>
            <person name="Haridas S."/>
            <person name="Albert R."/>
            <person name="Binder M."/>
            <person name="Bloem J."/>
            <person name="Labutti K."/>
            <person name="Salamov A."/>
            <person name="Andreopoulos B."/>
            <person name="Baker S."/>
            <person name="Barry K."/>
            <person name="Bills G."/>
            <person name="Bluhm B."/>
            <person name="Cannon C."/>
            <person name="Castanera R."/>
            <person name="Culley D."/>
            <person name="Daum C."/>
            <person name="Ezra D."/>
            <person name="Gonzalez J."/>
            <person name="Henrissat B."/>
            <person name="Kuo A."/>
            <person name="Liang C."/>
            <person name="Lipzen A."/>
            <person name="Lutzoni F."/>
            <person name="Magnuson J."/>
            <person name="Mondo S."/>
            <person name="Nolan M."/>
            <person name="Ohm R."/>
            <person name="Pangilinan J."/>
            <person name="Park H.-J."/>
            <person name="Ramirez L."/>
            <person name="Alfaro M."/>
            <person name="Sun H."/>
            <person name="Tritt A."/>
            <person name="Yoshinaga Y."/>
            <person name="Zwiers L.-H."/>
            <person name="Turgeon B."/>
            <person name="Goodwin S."/>
            <person name="Spatafora J."/>
            <person name="Crous P."/>
            <person name="Grigoriev I."/>
        </authorList>
    </citation>
    <scope>NUCLEOTIDE SEQUENCE</scope>
    <source>
        <strain evidence="1">CBS 123094</strain>
    </source>
</reference>
<sequence>MKALAGVEHHIPRRTAPKIPQPTILLLIPITKRRETGGWIALLLTQVIPQDPHRINIVLDQGLIVFTKVIGAPIRVDGVGAFIGDGSRGALVSGVGIQADDAEWASFLAAVAADVDWEVVVVLDVAFDGRTVLMTAINVVDGALLMVGTGPAKIFLGVERALEMSWLGLAGAAKARPAKTPAKIVLMVTDRGLEDMGIEEVEIAGDLGSFTKDSL</sequence>